<keyword evidence="2" id="KW-0436">Ligase</keyword>
<dbReference type="EMBL" id="WBMT01000037">
    <property type="protein sequence ID" value="KAB2339200.1"/>
    <property type="molecule type" value="Genomic_DNA"/>
</dbReference>
<dbReference type="GO" id="GO:0005737">
    <property type="term" value="C:cytoplasm"/>
    <property type="evidence" value="ECO:0007669"/>
    <property type="project" value="TreeGrafter"/>
</dbReference>
<evidence type="ECO:0000256" key="2">
    <source>
        <dbReference type="ARBA" id="ARBA00022598"/>
    </source>
</evidence>
<evidence type="ECO:0000256" key="3">
    <source>
        <dbReference type="ARBA" id="ARBA00022741"/>
    </source>
</evidence>
<dbReference type="OrthoDB" id="4961544at2"/>
<dbReference type="Proteomes" id="UP000468735">
    <property type="component" value="Unassembled WGS sequence"/>
</dbReference>
<dbReference type="InterPro" id="IPR001645">
    <property type="entry name" value="Folylpolyglutamate_synth"/>
</dbReference>
<dbReference type="GO" id="GO:0004326">
    <property type="term" value="F:tetrahydrofolylpolyglutamate synthase activity"/>
    <property type="evidence" value="ECO:0007669"/>
    <property type="project" value="InterPro"/>
</dbReference>
<dbReference type="PANTHER" id="PTHR11136:SF0">
    <property type="entry name" value="DIHYDROFOLATE SYNTHETASE-RELATED"/>
    <property type="match status" value="1"/>
</dbReference>
<keyword evidence="3" id="KW-0547">Nucleotide-binding</keyword>
<comment type="caution">
    <text evidence="5">The sequence shown here is derived from an EMBL/GenBank/DDBJ whole genome shotgun (WGS) entry which is preliminary data.</text>
</comment>
<dbReference type="Gene3D" id="3.40.1190.10">
    <property type="entry name" value="Mur-like, catalytic domain"/>
    <property type="match status" value="1"/>
</dbReference>
<evidence type="ECO:0000313" key="6">
    <source>
        <dbReference type="Proteomes" id="UP000468735"/>
    </source>
</evidence>
<evidence type="ECO:0000313" key="5">
    <source>
        <dbReference type="EMBL" id="KAB2339200.1"/>
    </source>
</evidence>
<name>A0A6H9YLG7_9ACTN</name>
<evidence type="ECO:0008006" key="7">
    <source>
        <dbReference type="Google" id="ProtNLM"/>
    </source>
</evidence>
<reference evidence="5 6" key="1">
    <citation type="submission" date="2019-09" db="EMBL/GenBank/DDBJ databases">
        <title>Actinomadura physcomitrii sp. nov., a novel actinomycete isolated from moss [Physcomitrium sphaericum (Ludw) Fuernr].</title>
        <authorList>
            <person name="Zhuang X."/>
            <person name="Liu C."/>
        </authorList>
    </citation>
    <scope>NUCLEOTIDE SEQUENCE [LARGE SCALE GENOMIC DNA]</scope>
    <source>
        <strain evidence="5 6">HMC1</strain>
    </source>
</reference>
<dbReference type="SUPFAM" id="SSF53623">
    <property type="entry name" value="MurD-like peptide ligases, catalytic domain"/>
    <property type="match status" value="1"/>
</dbReference>
<organism evidence="5 6">
    <name type="scientific">Actinomadura rudentiformis</name>
    <dbReference type="NCBI Taxonomy" id="359158"/>
    <lineage>
        <taxon>Bacteria</taxon>
        <taxon>Bacillati</taxon>
        <taxon>Actinomycetota</taxon>
        <taxon>Actinomycetes</taxon>
        <taxon>Streptosporangiales</taxon>
        <taxon>Thermomonosporaceae</taxon>
        <taxon>Actinomadura</taxon>
    </lineage>
</organism>
<accession>A0A6H9YLG7</accession>
<sequence length="440" mass="46156">MPAESDLCSLLALGPRPGRDAREGACNHGQVTADEVFFREWQARAAGETRSLARARALAEVLGVLPAGVPVLVVVGSKGKGTAATYASACLAAAGLRVGTVTSPGLRGNRDRIRVNGQAVSEAEFASLAERLERAIGSLPPRTGGYLAPTGLFTLSGVVQARERGADALVLEAGMGGLGDEVSLFRPEVVAITPIFSEHVGVLGDTPAAIATEKAGVVDALTRHVVSAPQTPAVAEALERTVEARTRKKGLVEYVEIADVPQEHLPPGLVQRAAQVGCSAALRLLEGEGLALPDAERLEAVLSTVVLPGRLSWHRVPGADTEVLADCAINGTGVAMALVTARERWANIDHVVLCLPDHKDLDGAIAALGALPVTFVRLPYERLRFTRPLPSSWEVIEAAELTPDRLAGLGRHVVALGTVYFIGQILDLVDADTTRLFTAP</sequence>
<dbReference type="AlphaFoldDB" id="A0A6H9YLG7"/>
<dbReference type="PANTHER" id="PTHR11136">
    <property type="entry name" value="FOLYLPOLYGLUTAMATE SYNTHASE-RELATED"/>
    <property type="match status" value="1"/>
</dbReference>
<keyword evidence="6" id="KW-1185">Reference proteome</keyword>
<dbReference type="GO" id="GO:0005524">
    <property type="term" value="F:ATP binding"/>
    <property type="evidence" value="ECO:0007669"/>
    <property type="project" value="UniProtKB-KW"/>
</dbReference>
<keyword evidence="4" id="KW-0067">ATP-binding</keyword>
<protein>
    <recommendedName>
        <fullName evidence="7">Bifunctional folylpolyglutamate synthase/dihydrofolate synthase</fullName>
    </recommendedName>
</protein>
<evidence type="ECO:0000256" key="4">
    <source>
        <dbReference type="ARBA" id="ARBA00022840"/>
    </source>
</evidence>
<dbReference type="InterPro" id="IPR036565">
    <property type="entry name" value="Mur-like_cat_sf"/>
</dbReference>
<dbReference type="GO" id="GO:0008841">
    <property type="term" value="F:dihydrofolate synthase activity"/>
    <property type="evidence" value="ECO:0007669"/>
    <property type="project" value="TreeGrafter"/>
</dbReference>
<proteinExistence type="inferred from homology"/>
<evidence type="ECO:0000256" key="1">
    <source>
        <dbReference type="ARBA" id="ARBA00008276"/>
    </source>
</evidence>
<comment type="similarity">
    <text evidence="1">Belongs to the folylpolyglutamate synthase family.</text>
</comment>
<gene>
    <name evidence="5" type="ORF">F8566_48825</name>
</gene>